<gene>
    <name evidence="1" type="ORF">MuYL_1101</name>
</gene>
<reference evidence="1 2" key="1">
    <citation type="submission" date="2017-08" db="EMBL/GenBank/DDBJ databases">
        <title>Complete genome sequence of Mucilaginibacter sp. strain BJC16-A31.</title>
        <authorList>
            <consortium name="Henan University of Science and Technology"/>
            <person name="You X."/>
        </authorList>
    </citation>
    <scope>NUCLEOTIDE SEQUENCE [LARGE SCALE GENOMIC DNA]</scope>
    <source>
        <strain evidence="1 2">BJC16-A31</strain>
    </source>
</reference>
<dbReference type="AlphaFoldDB" id="A0A223NU18"/>
<evidence type="ECO:0000313" key="2">
    <source>
        <dbReference type="Proteomes" id="UP000215002"/>
    </source>
</evidence>
<organism evidence="1 2">
    <name type="scientific">Mucilaginibacter xinganensis</name>
    <dbReference type="NCBI Taxonomy" id="1234841"/>
    <lineage>
        <taxon>Bacteria</taxon>
        <taxon>Pseudomonadati</taxon>
        <taxon>Bacteroidota</taxon>
        <taxon>Sphingobacteriia</taxon>
        <taxon>Sphingobacteriales</taxon>
        <taxon>Sphingobacteriaceae</taxon>
        <taxon>Mucilaginibacter</taxon>
    </lineage>
</organism>
<dbReference type="Proteomes" id="UP000215002">
    <property type="component" value="Chromosome"/>
</dbReference>
<proteinExistence type="predicted"/>
<dbReference type="KEGG" id="muc:MuYL_1101"/>
<sequence>MFNKQGKLFKINPFKLKYFFLPPNNNNVYSLLWLNGLTTVLK</sequence>
<dbReference type="EMBL" id="CP022743">
    <property type="protein sequence ID" value="ASU33001.1"/>
    <property type="molecule type" value="Genomic_DNA"/>
</dbReference>
<protein>
    <submittedName>
        <fullName evidence="1">Uncharacterized protein</fullName>
    </submittedName>
</protein>
<evidence type="ECO:0000313" key="1">
    <source>
        <dbReference type="EMBL" id="ASU33001.1"/>
    </source>
</evidence>
<name>A0A223NU18_9SPHI</name>
<accession>A0A223NU18</accession>
<keyword evidence="2" id="KW-1185">Reference proteome</keyword>